<evidence type="ECO:0000256" key="11">
    <source>
        <dbReference type="ARBA" id="ARBA00035100"/>
    </source>
</evidence>
<evidence type="ECO:0000256" key="5">
    <source>
        <dbReference type="ARBA" id="ARBA00022553"/>
    </source>
</evidence>
<dbReference type="FunFam" id="3.30.565.10:FF:000016">
    <property type="entry name" value="Chemotaxis protein CheA, putative"/>
    <property type="match status" value="1"/>
</dbReference>
<dbReference type="InterPro" id="IPR036061">
    <property type="entry name" value="CheW-like_dom_sf"/>
</dbReference>
<dbReference type="SMART" id="SM01231">
    <property type="entry name" value="H-kinase_dim"/>
    <property type="match status" value="1"/>
</dbReference>
<dbReference type="CDD" id="cd16916">
    <property type="entry name" value="HATPase_CheA-like"/>
    <property type="match status" value="1"/>
</dbReference>
<feature type="domain" description="HPt" evidence="15">
    <location>
        <begin position="3"/>
        <end position="107"/>
    </location>
</feature>
<dbReference type="PROSITE" id="PS50109">
    <property type="entry name" value="HIS_KIN"/>
    <property type="match status" value="1"/>
</dbReference>
<name>A0A923I6C3_9BURK</name>
<dbReference type="InterPro" id="IPR002545">
    <property type="entry name" value="CheW-lke_dom"/>
</dbReference>
<dbReference type="Proteomes" id="UP000612361">
    <property type="component" value="Unassembled WGS sequence"/>
</dbReference>
<evidence type="ECO:0000256" key="9">
    <source>
        <dbReference type="ARBA" id="ARBA00022840"/>
    </source>
</evidence>
<evidence type="ECO:0000259" key="13">
    <source>
        <dbReference type="PROSITE" id="PS50109"/>
    </source>
</evidence>
<dbReference type="InterPro" id="IPR003594">
    <property type="entry name" value="HATPase_dom"/>
</dbReference>
<dbReference type="InterPro" id="IPR004358">
    <property type="entry name" value="Sig_transdc_His_kin-like_C"/>
</dbReference>
<keyword evidence="7" id="KW-0547">Nucleotide-binding</keyword>
<dbReference type="InterPro" id="IPR008207">
    <property type="entry name" value="Sig_transdc_His_kin_Hpt_dom"/>
</dbReference>
<protein>
    <recommendedName>
        <fullName evidence="3">Chemotaxis protein CheA</fullName>
        <ecNumber evidence="2">2.7.13.3</ecNumber>
    </recommendedName>
</protein>
<keyword evidence="5 12" id="KW-0597">Phosphoprotein</keyword>
<keyword evidence="17" id="KW-1185">Reference proteome</keyword>
<comment type="catalytic activity">
    <reaction evidence="1">
        <text>ATP + protein L-histidine = ADP + protein N-phospho-L-histidine.</text>
        <dbReference type="EC" id="2.7.13.3"/>
    </reaction>
</comment>
<gene>
    <name evidence="16" type="ORF">H8K47_16520</name>
</gene>
<dbReference type="SUPFAM" id="SSF47384">
    <property type="entry name" value="Homodimeric domain of signal transducing histidine kinase"/>
    <property type="match status" value="1"/>
</dbReference>
<dbReference type="InterPro" id="IPR036641">
    <property type="entry name" value="HPT_dom_sf"/>
</dbReference>
<feature type="domain" description="CheW-like" evidence="14">
    <location>
        <begin position="584"/>
        <end position="722"/>
    </location>
</feature>
<dbReference type="PROSITE" id="PS50851">
    <property type="entry name" value="CHEW"/>
    <property type="match status" value="1"/>
</dbReference>
<dbReference type="SUPFAM" id="SSF50341">
    <property type="entry name" value="CheW-like"/>
    <property type="match status" value="1"/>
</dbReference>
<evidence type="ECO:0000259" key="14">
    <source>
        <dbReference type="PROSITE" id="PS50851"/>
    </source>
</evidence>
<evidence type="ECO:0000256" key="7">
    <source>
        <dbReference type="ARBA" id="ARBA00022741"/>
    </source>
</evidence>
<dbReference type="InterPro" id="IPR051315">
    <property type="entry name" value="Bact_Chemotaxis_CheA"/>
</dbReference>
<sequence>MSFDSEMKAALETFVVESRDLLQDMEDLLLGLEQTPDSADAINAIFRAAHTIKGSAGLFGLEHIVTFTHVLESVLDKVRDGEIPVSSSLVAVMLPCRDHLGTLIDGVAAGRVGQSVELEAAGSALHLELGTFLNGDEGSGNTGSAVVGQEEAERTTMSGGTAIDAGNWYLSLRFGIDCLRNGMDPLSFIRYLSTLGDVVHILTLSNDLPDVQRMDAESCYLGFEVVLKSNASKEAIENVFEFVREDSVIRIVPPNSKMDEYISIIQGLPDDHELLGEILIKSGVLTKNELATCLQLQAQRVEGSTGTAAQVPIGEILVDQEMLQTPVLNAALNKQQQVKEQKARERQSIRVDAERLDKLIDLVGELVIAGAGANLRASKNHDLALLESTGEVMRLVEEVRDSALQLRMVPIGTTFSRFQRVVRDVSMELGKDIQLEISGGDTEVDKSVVEKIGDPLMHLVRNSMDHGIESASVRMMRGKPARGMLRLNAFHESGSIVIEVSDDGGGLNKDKILAKAIERGLIAANSNLTDKEIYALIFEPGFSTADQVSNLSGRGVGMDVVKRNVTSLRGTIDIDSEMGVGATIRIRLPLTLAIIDGFLVGVGKSSFVVPLDQVIECLELPKQSEELDYMDLRGEVLPFIRLRSIFEIEDALPRRQNVVVVGYGDVKTGLVVDRLMGEFQTVIKPLGKIFNHVRGIGGSTILGSGEVALILSVPAMTEHYSRQQQKQQVQLTQASCQTSKLIQ</sequence>
<proteinExistence type="predicted"/>
<dbReference type="Gene3D" id="1.10.287.560">
    <property type="entry name" value="Histidine kinase CheA-like, homodimeric domain"/>
    <property type="match status" value="1"/>
</dbReference>
<dbReference type="GO" id="GO:0005524">
    <property type="term" value="F:ATP binding"/>
    <property type="evidence" value="ECO:0007669"/>
    <property type="project" value="UniProtKB-KW"/>
</dbReference>
<evidence type="ECO:0000256" key="1">
    <source>
        <dbReference type="ARBA" id="ARBA00000085"/>
    </source>
</evidence>
<dbReference type="PANTHER" id="PTHR43395:SF10">
    <property type="entry name" value="CHEMOTAXIS PROTEIN CHEA"/>
    <property type="match status" value="1"/>
</dbReference>
<keyword evidence="10" id="KW-0902">Two-component regulatory system</keyword>
<evidence type="ECO:0000256" key="3">
    <source>
        <dbReference type="ARBA" id="ARBA00021495"/>
    </source>
</evidence>
<evidence type="ECO:0000313" key="17">
    <source>
        <dbReference type="Proteomes" id="UP000612361"/>
    </source>
</evidence>
<keyword evidence="9" id="KW-0067">ATP-binding</keyword>
<dbReference type="InterPro" id="IPR004105">
    <property type="entry name" value="CheA-like_dim"/>
</dbReference>
<dbReference type="Gene3D" id="1.20.120.160">
    <property type="entry name" value="HPT domain"/>
    <property type="match status" value="1"/>
</dbReference>
<accession>A0A923I6C3</accession>
<dbReference type="PROSITE" id="PS50894">
    <property type="entry name" value="HPT"/>
    <property type="match status" value="1"/>
</dbReference>
<evidence type="ECO:0000259" key="15">
    <source>
        <dbReference type="PROSITE" id="PS50894"/>
    </source>
</evidence>
<keyword evidence="4" id="KW-0145">Chemotaxis</keyword>
<dbReference type="Gene3D" id="2.30.30.40">
    <property type="entry name" value="SH3 Domains"/>
    <property type="match status" value="1"/>
</dbReference>
<dbReference type="Pfam" id="PF02518">
    <property type="entry name" value="HATPase_c"/>
    <property type="match status" value="1"/>
</dbReference>
<evidence type="ECO:0000256" key="6">
    <source>
        <dbReference type="ARBA" id="ARBA00022679"/>
    </source>
</evidence>
<comment type="caution">
    <text evidence="16">The sequence shown here is derived from an EMBL/GenBank/DDBJ whole genome shotgun (WGS) entry which is preliminary data.</text>
</comment>
<dbReference type="PANTHER" id="PTHR43395">
    <property type="entry name" value="SENSOR HISTIDINE KINASE CHEA"/>
    <property type="match status" value="1"/>
</dbReference>
<dbReference type="InterPro" id="IPR037006">
    <property type="entry name" value="CheA-like_homodim_sf"/>
</dbReference>
<feature type="modified residue" description="Phosphohistidine" evidence="12">
    <location>
        <position position="50"/>
    </location>
</feature>
<feature type="domain" description="Histidine kinase" evidence="13">
    <location>
        <begin position="304"/>
        <end position="592"/>
    </location>
</feature>
<reference evidence="16" key="1">
    <citation type="submission" date="2020-08" db="EMBL/GenBank/DDBJ databases">
        <title>Novel species isolated from subtropical streams in China.</title>
        <authorList>
            <person name="Lu H."/>
        </authorList>
    </citation>
    <scope>NUCLEOTIDE SEQUENCE</scope>
    <source>
        <strain evidence="16">CY7W</strain>
    </source>
</reference>
<organism evidence="16 17">
    <name type="scientific">Undibacterium rugosum</name>
    <dbReference type="NCBI Taxonomy" id="2762291"/>
    <lineage>
        <taxon>Bacteria</taxon>
        <taxon>Pseudomonadati</taxon>
        <taxon>Pseudomonadota</taxon>
        <taxon>Betaproteobacteria</taxon>
        <taxon>Burkholderiales</taxon>
        <taxon>Oxalobacteraceae</taxon>
        <taxon>Undibacterium</taxon>
    </lineage>
</organism>
<dbReference type="SUPFAM" id="SSF55874">
    <property type="entry name" value="ATPase domain of HSP90 chaperone/DNA topoisomerase II/histidine kinase"/>
    <property type="match status" value="1"/>
</dbReference>
<dbReference type="CDD" id="cd00088">
    <property type="entry name" value="HPT"/>
    <property type="match status" value="1"/>
</dbReference>
<dbReference type="GO" id="GO:0000155">
    <property type="term" value="F:phosphorelay sensor kinase activity"/>
    <property type="evidence" value="ECO:0007669"/>
    <property type="project" value="InterPro"/>
</dbReference>
<dbReference type="Pfam" id="PF01584">
    <property type="entry name" value="CheW"/>
    <property type="match status" value="1"/>
</dbReference>
<evidence type="ECO:0000256" key="10">
    <source>
        <dbReference type="ARBA" id="ARBA00023012"/>
    </source>
</evidence>
<evidence type="ECO:0000313" key="16">
    <source>
        <dbReference type="EMBL" id="MBC3936969.1"/>
    </source>
</evidence>
<evidence type="ECO:0000256" key="4">
    <source>
        <dbReference type="ARBA" id="ARBA00022500"/>
    </source>
</evidence>
<comment type="function">
    <text evidence="11">Involved in the transmission of sensory signals from the chemoreceptors to the flagellar motors. CheA is autophosphorylated; it can transfer its phosphate group to either CheB or CheY.</text>
</comment>
<dbReference type="GO" id="GO:0005737">
    <property type="term" value="C:cytoplasm"/>
    <property type="evidence" value="ECO:0007669"/>
    <property type="project" value="InterPro"/>
</dbReference>
<keyword evidence="8" id="KW-0418">Kinase</keyword>
<dbReference type="EC" id="2.7.13.3" evidence="2"/>
<dbReference type="RefSeq" id="WP_186882492.1">
    <property type="nucleotide sequence ID" value="NZ_JACOGG010000025.1"/>
</dbReference>
<evidence type="ECO:0000256" key="2">
    <source>
        <dbReference type="ARBA" id="ARBA00012438"/>
    </source>
</evidence>
<evidence type="ECO:0000256" key="8">
    <source>
        <dbReference type="ARBA" id="ARBA00022777"/>
    </source>
</evidence>
<dbReference type="AlphaFoldDB" id="A0A923I6C3"/>
<dbReference type="InterPro" id="IPR036890">
    <property type="entry name" value="HATPase_C_sf"/>
</dbReference>
<dbReference type="SMART" id="SM00387">
    <property type="entry name" value="HATPase_c"/>
    <property type="match status" value="1"/>
</dbReference>
<dbReference type="InterPro" id="IPR036097">
    <property type="entry name" value="HisK_dim/P_sf"/>
</dbReference>
<dbReference type="InterPro" id="IPR005467">
    <property type="entry name" value="His_kinase_dom"/>
</dbReference>
<dbReference type="SMART" id="SM00260">
    <property type="entry name" value="CheW"/>
    <property type="match status" value="1"/>
</dbReference>
<dbReference type="EMBL" id="JACOGG010000025">
    <property type="protein sequence ID" value="MBC3936969.1"/>
    <property type="molecule type" value="Genomic_DNA"/>
</dbReference>
<dbReference type="SMART" id="SM00073">
    <property type="entry name" value="HPT"/>
    <property type="match status" value="1"/>
</dbReference>
<dbReference type="GO" id="GO:0006935">
    <property type="term" value="P:chemotaxis"/>
    <property type="evidence" value="ECO:0007669"/>
    <property type="project" value="UniProtKB-KW"/>
</dbReference>
<dbReference type="SUPFAM" id="SSF47226">
    <property type="entry name" value="Histidine-containing phosphotransfer domain, HPT domain"/>
    <property type="match status" value="1"/>
</dbReference>
<dbReference type="Gene3D" id="3.30.565.10">
    <property type="entry name" value="Histidine kinase-like ATPase, C-terminal domain"/>
    <property type="match status" value="1"/>
</dbReference>
<keyword evidence="6" id="KW-0808">Transferase</keyword>
<dbReference type="PRINTS" id="PR00344">
    <property type="entry name" value="BCTRLSENSOR"/>
</dbReference>
<evidence type="ECO:0000256" key="12">
    <source>
        <dbReference type="PROSITE-ProRule" id="PRU00110"/>
    </source>
</evidence>
<dbReference type="Pfam" id="PF01627">
    <property type="entry name" value="Hpt"/>
    <property type="match status" value="1"/>
</dbReference>
<dbReference type="Pfam" id="PF02895">
    <property type="entry name" value="H-kinase_dim"/>
    <property type="match status" value="1"/>
</dbReference>